<dbReference type="InterPro" id="IPR036871">
    <property type="entry name" value="PX_dom_sf"/>
</dbReference>
<dbReference type="Pfam" id="PF00787">
    <property type="entry name" value="PX"/>
    <property type="match status" value="1"/>
</dbReference>
<dbReference type="SUPFAM" id="SSF140741">
    <property type="entry name" value="RUN domain-like"/>
    <property type="match status" value="1"/>
</dbReference>
<dbReference type="Pfam" id="PF02759">
    <property type="entry name" value="RUN"/>
    <property type="match status" value="1"/>
</dbReference>
<accession>A0A8S3R9A2</accession>
<dbReference type="SUPFAM" id="SSF64268">
    <property type="entry name" value="PX domain"/>
    <property type="match status" value="1"/>
</dbReference>
<dbReference type="Proteomes" id="UP000683360">
    <property type="component" value="Unassembled WGS sequence"/>
</dbReference>
<dbReference type="AlphaFoldDB" id="A0A8S3R9A2"/>
<dbReference type="CDD" id="cd07277">
    <property type="entry name" value="PX_RUN"/>
    <property type="match status" value="1"/>
</dbReference>
<feature type="region of interest" description="Disordered" evidence="1">
    <location>
        <begin position="771"/>
        <end position="796"/>
    </location>
</feature>
<dbReference type="Gene3D" id="3.30.1520.10">
    <property type="entry name" value="Phox-like domain"/>
    <property type="match status" value="1"/>
</dbReference>
<dbReference type="CDD" id="cd17689">
    <property type="entry name" value="RUN_SNX29"/>
    <property type="match status" value="1"/>
</dbReference>
<dbReference type="InterPro" id="IPR037213">
    <property type="entry name" value="Run_dom_sf"/>
</dbReference>
<dbReference type="InterPro" id="IPR004012">
    <property type="entry name" value="Run_dom"/>
</dbReference>
<dbReference type="SMART" id="SM00593">
    <property type="entry name" value="RUN"/>
    <property type="match status" value="1"/>
</dbReference>
<dbReference type="SMART" id="SM00312">
    <property type="entry name" value="PX"/>
    <property type="match status" value="1"/>
</dbReference>
<feature type="compositionally biased region" description="Basic and acidic residues" evidence="1">
    <location>
        <begin position="450"/>
        <end position="464"/>
    </location>
</feature>
<feature type="compositionally biased region" description="Basic residues" evidence="1">
    <location>
        <begin position="480"/>
        <end position="495"/>
    </location>
</feature>
<organism evidence="4 5">
    <name type="scientific">Mytilus edulis</name>
    <name type="common">Blue mussel</name>
    <dbReference type="NCBI Taxonomy" id="6550"/>
    <lineage>
        <taxon>Eukaryota</taxon>
        <taxon>Metazoa</taxon>
        <taxon>Spiralia</taxon>
        <taxon>Lophotrochozoa</taxon>
        <taxon>Mollusca</taxon>
        <taxon>Bivalvia</taxon>
        <taxon>Autobranchia</taxon>
        <taxon>Pteriomorphia</taxon>
        <taxon>Mytilida</taxon>
        <taxon>Mytiloidea</taxon>
        <taxon>Mytilidae</taxon>
        <taxon>Mytilinae</taxon>
        <taxon>Mytilus</taxon>
    </lineage>
</organism>
<evidence type="ECO:0000259" key="2">
    <source>
        <dbReference type="PROSITE" id="PS50195"/>
    </source>
</evidence>
<evidence type="ECO:0000313" key="4">
    <source>
        <dbReference type="EMBL" id="CAG2204736.1"/>
    </source>
</evidence>
<comment type="caution">
    <text evidence="4">The sequence shown here is derived from an EMBL/GenBank/DDBJ whole genome shotgun (WGS) entry which is preliminary data.</text>
</comment>
<dbReference type="Gene3D" id="1.20.58.900">
    <property type="match status" value="1"/>
</dbReference>
<dbReference type="PROSITE" id="PS50826">
    <property type="entry name" value="RUN"/>
    <property type="match status" value="1"/>
</dbReference>
<name>A0A8S3R9A2_MYTED</name>
<gene>
    <name evidence="4" type="ORF">MEDL_19163</name>
</gene>
<feature type="domain" description="PX" evidence="2">
    <location>
        <begin position="639"/>
        <end position="762"/>
    </location>
</feature>
<feature type="region of interest" description="Disordered" evidence="1">
    <location>
        <begin position="213"/>
        <end position="249"/>
    </location>
</feature>
<proteinExistence type="predicted"/>
<evidence type="ECO:0000313" key="5">
    <source>
        <dbReference type="Proteomes" id="UP000683360"/>
    </source>
</evidence>
<dbReference type="InterPro" id="IPR001683">
    <property type="entry name" value="PX_dom"/>
</dbReference>
<reference evidence="4" key="1">
    <citation type="submission" date="2021-03" db="EMBL/GenBank/DDBJ databases">
        <authorList>
            <person name="Bekaert M."/>
        </authorList>
    </citation>
    <scope>NUCLEOTIDE SEQUENCE</scope>
</reference>
<evidence type="ECO:0000259" key="3">
    <source>
        <dbReference type="PROSITE" id="PS50826"/>
    </source>
</evidence>
<dbReference type="InterPro" id="IPR047329">
    <property type="entry name" value="RUN_SNX29"/>
</dbReference>
<evidence type="ECO:0000256" key="1">
    <source>
        <dbReference type="SAM" id="MobiDB-lite"/>
    </source>
</evidence>
<feature type="region of interest" description="Disordered" evidence="1">
    <location>
        <begin position="450"/>
        <end position="510"/>
    </location>
</feature>
<keyword evidence="5" id="KW-1185">Reference proteome</keyword>
<protein>
    <submittedName>
        <fullName evidence="4">SNX29</fullName>
    </submittedName>
</protein>
<dbReference type="OrthoDB" id="428895at2759"/>
<dbReference type="PANTHER" id="PTHR47194:SF3">
    <property type="entry name" value="SORTING NEXIN 29"/>
    <property type="match status" value="1"/>
</dbReference>
<feature type="domain" description="RUN" evidence="3">
    <location>
        <begin position="37"/>
        <end position="190"/>
    </location>
</feature>
<dbReference type="InterPro" id="IPR037916">
    <property type="entry name" value="SNX29_PX"/>
</dbReference>
<dbReference type="EMBL" id="CAJPWZ010000982">
    <property type="protein sequence ID" value="CAG2204736.1"/>
    <property type="molecule type" value="Genomic_DNA"/>
</dbReference>
<sequence length="796" mass="90555">MNGDEQHVSERQNLLTRLLDAVKQCQVRFGGRTELAADADSRVSCLCAAWEAVLQHGLKQTSKAFQALKQVTEITGLNKVSDVIADITSKEIEPEYWLYVKEHLTKHEQDRFFTLKHINTDAGRGRAWLRASLNEHSLERYMHMLLERDELLSNHYESWAFLRDQERNSMLPNMAAGLGSILFAINVDNSDLNTVRRPTTAVNIPNTAKLVGRLEEEPRPVIAGEESPPGSGSYDSKKKEKKKKKKNTHIVSFEDGTSQTLFHHVNSSDQYSAQQTDQIPDISVSDTSPVENILRSEYSLHREPSIVSNTSLDQASVSSADFDVSESTMRPVDFSGDPIDFGISSFRAESSSILGSSVSSSEHGGIDVQSAAFALDMVQRGMDNSYRTAGDGGNDKENIRKDAMSTNELKQAVVAMMVRKDEVEEQNRNLQMMLEQEMETSSTLRAEIEDMKVQSSSKQEKETTKYQSLQNHLKVSLLPSKKRKLLNTSHFKSKSSSKQEKETTKYQSLQKENELLKNQLRRYVNAVQMLRAEGSQDESLQLGVPVEEPQPNIPPAKSNIDYSHEASEYEQKLIQVAEMHGELMEFNEMLHRQLNHKEAYIRRLQQELIDLRGPLPRDLHMHGDQIPGNSDSHSVQSKSLINIWIPSAFIRGGPRDNYHVYQVYVRIKDEEWNVYKRYSEFRDLHLHLRKKYPIVNKYEFPPKKTIGKKDAKVVEGRRKMFQSYLRSVVNYLSENDPGLADSICKIKLSVFLPFFSDKPIEKGDKKKIKKTVSSASLPGSVPEPIRETMQNQYDGL</sequence>
<dbReference type="PANTHER" id="PTHR47194">
    <property type="entry name" value="SORTING NEXIN-29-RELATED"/>
    <property type="match status" value="1"/>
</dbReference>
<dbReference type="GO" id="GO:0035091">
    <property type="term" value="F:phosphatidylinositol binding"/>
    <property type="evidence" value="ECO:0007669"/>
    <property type="project" value="InterPro"/>
</dbReference>
<feature type="compositionally biased region" description="Basic residues" evidence="1">
    <location>
        <begin position="239"/>
        <end position="248"/>
    </location>
</feature>
<dbReference type="PROSITE" id="PS50195">
    <property type="entry name" value="PX"/>
    <property type="match status" value="1"/>
</dbReference>